<evidence type="ECO:0000313" key="1">
    <source>
        <dbReference type="EMBL" id="RTR15673.1"/>
    </source>
</evidence>
<gene>
    <name evidence="1" type="ORF">EJ903_22570</name>
</gene>
<reference evidence="1 2" key="1">
    <citation type="submission" date="2018-12" db="EMBL/GenBank/DDBJ databases">
        <authorList>
            <person name="Yang Y."/>
        </authorList>
    </citation>
    <scope>NUCLEOTIDE SEQUENCE [LARGE SCALE GENOMIC DNA]</scope>
    <source>
        <strain evidence="1 2">L-25-5w-1</strain>
    </source>
</reference>
<dbReference type="EMBL" id="RXMA01000032">
    <property type="protein sequence ID" value="RTR15673.1"/>
    <property type="molecule type" value="Genomic_DNA"/>
</dbReference>
<organism evidence="1 2">
    <name type="scientific">Azospirillum griseum</name>
    <dbReference type="NCBI Taxonomy" id="2496639"/>
    <lineage>
        <taxon>Bacteria</taxon>
        <taxon>Pseudomonadati</taxon>
        <taxon>Pseudomonadota</taxon>
        <taxon>Alphaproteobacteria</taxon>
        <taxon>Rhodospirillales</taxon>
        <taxon>Azospirillaceae</taxon>
        <taxon>Azospirillum</taxon>
    </lineage>
</organism>
<sequence>MAFTHSYTKSKPDLSQKYLNEGWGDLVRNTQEIFIAHGQAIHDALLTTVDEAALETWVRDELLEMTVCPVLKANQQWGPVALTLLADFPRLTKALRAGKVVEACEKGIPLSSAVGRTVWSHLSHERTRLLNHEKAHPANQNDTDLERLADDTPTEDDLIARHDLGKAGIPATDIPLMPDITEVREHMLTICLDRLRTARPEHHKAVAVKYHFGMDDGTLTRHRKDTDAARALKWLRDCLTKAFTAYFPT</sequence>
<dbReference type="AlphaFoldDB" id="A0A3S0R5X4"/>
<accession>A0A3S0R5X4</accession>
<protein>
    <submittedName>
        <fullName evidence="1">Uncharacterized protein</fullName>
    </submittedName>
</protein>
<keyword evidence="2" id="KW-1185">Reference proteome</keyword>
<dbReference type="RefSeq" id="WP_126619713.1">
    <property type="nucleotide sequence ID" value="NZ_JBHUCY010000014.1"/>
</dbReference>
<proteinExistence type="predicted"/>
<comment type="caution">
    <text evidence="1">The sequence shown here is derived from an EMBL/GenBank/DDBJ whole genome shotgun (WGS) entry which is preliminary data.</text>
</comment>
<name>A0A3S0R5X4_9PROT</name>
<dbReference type="Proteomes" id="UP000277007">
    <property type="component" value="Unassembled WGS sequence"/>
</dbReference>
<evidence type="ECO:0000313" key="2">
    <source>
        <dbReference type="Proteomes" id="UP000277007"/>
    </source>
</evidence>